<dbReference type="PANTHER" id="PTHR30386">
    <property type="entry name" value="MEMBRANE FUSION SUBUNIT OF EMRAB-TOLC MULTIDRUG EFFLUX PUMP"/>
    <property type="match status" value="1"/>
</dbReference>
<evidence type="ECO:0000256" key="3">
    <source>
        <dbReference type="ARBA" id="ARBA00022448"/>
    </source>
</evidence>
<evidence type="ECO:0000259" key="12">
    <source>
        <dbReference type="Pfam" id="PF26002"/>
    </source>
</evidence>
<organism evidence="13 14">
    <name type="scientific">Roseateles paludis</name>
    <dbReference type="NCBI Taxonomy" id="3145238"/>
    <lineage>
        <taxon>Bacteria</taxon>
        <taxon>Pseudomonadati</taxon>
        <taxon>Pseudomonadota</taxon>
        <taxon>Betaproteobacteria</taxon>
        <taxon>Burkholderiales</taxon>
        <taxon>Sphaerotilaceae</taxon>
        <taxon>Roseateles</taxon>
    </lineage>
</organism>
<keyword evidence="4 9" id="KW-1003">Cell membrane</keyword>
<evidence type="ECO:0000256" key="6">
    <source>
        <dbReference type="ARBA" id="ARBA00022692"/>
    </source>
</evidence>
<dbReference type="Pfam" id="PF26002">
    <property type="entry name" value="Beta-barrel_AprE"/>
    <property type="match status" value="1"/>
</dbReference>
<gene>
    <name evidence="13" type="ORF">ABDJ85_14595</name>
</gene>
<evidence type="ECO:0000256" key="5">
    <source>
        <dbReference type="ARBA" id="ARBA00022519"/>
    </source>
</evidence>
<dbReference type="InterPro" id="IPR058781">
    <property type="entry name" value="HH_AprE-like"/>
</dbReference>
<reference evidence="13 14" key="1">
    <citation type="submission" date="2024-05" db="EMBL/GenBank/DDBJ databases">
        <title>Roseateles sp. DJS-2-20 16S ribosomal RNA gene Genome sequencing and assembly.</title>
        <authorList>
            <person name="Woo H."/>
        </authorList>
    </citation>
    <scope>NUCLEOTIDE SEQUENCE [LARGE SCALE GENOMIC DNA]</scope>
    <source>
        <strain evidence="13 14">DJS-2-20</strain>
    </source>
</reference>
<sequence length="437" mass="46786">MQATALTTPHDELNTLIKRSLRWLALGLGGLVLAAALAPVDQALPGQGNLAAASQRKSVQPALGGTVRAIHVAEGASVKAGQLLVELDVTAAQAELASVRRQGLLVAASRERLATLLQDRSSLQFSAALQQRAQGVDGGADLLATQQALFRSLVLAQQESRTQLGARRAQLARESEGQLASLTEQRAQGALVKQQTAQLEDLARQGYYPRLKLADAQRQLHASQQEEARSLAEIARLQEAAREANAALAHQGAEARRDWQAELLEAERQGDQLGARAAALEQQIQQARLVAPVDGVVVALAVHTVGGVVQAGQTLMELVPSSDELVVESRFALQAGEKLHAGQPADLVFTSLDRTRTPLLHGQVLTVSADKLDDTRNGASYLRVRVALPPAERARLEGVELRAGLPVDVMVKLGERSLLAWWLKPLSDRLGRTFSEA</sequence>
<evidence type="ECO:0000256" key="4">
    <source>
        <dbReference type="ARBA" id="ARBA00022475"/>
    </source>
</evidence>
<dbReference type="InterPro" id="IPR006144">
    <property type="entry name" value="Secretion_HlyD_CS"/>
</dbReference>
<evidence type="ECO:0000256" key="9">
    <source>
        <dbReference type="RuleBase" id="RU365093"/>
    </source>
</evidence>
<evidence type="ECO:0000259" key="11">
    <source>
        <dbReference type="Pfam" id="PF25994"/>
    </source>
</evidence>
<evidence type="ECO:0000256" key="2">
    <source>
        <dbReference type="ARBA" id="ARBA00009477"/>
    </source>
</evidence>
<dbReference type="Pfam" id="PF25994">
    <property type="entry name" value="HH_AprE"/>
    <property type="match status" value="1"/>
</dbReference>
<proteinExistence type="inferred from homology"/>
<comment type="similarity">
    <text evidence="2 9">Belongs to the membrane fusion protein (MFP) (TC 8.A.1) family.</text>
</comment>
<dbReference type="EMBL" id="JBDPZD010000004">
    <property type="protein sequence ID" value="MEO3692704.1"/>
    <property type="molecule type" value="Genomic_DNA"/>
</dbReference>
<dbReference type="InterPro" id="IPR050739">
    <property type="entry name" value="MFP"/>
</dbReference>
<dbReference type="PROSITE" id="PS00543">
    <property type="entry name" value="HLYD_FAMILY"/>
    <property type="match status" value="1"/>
</dbReference>
<feature type="domain" description="AprE-like long alpha-helical hairpin" evidence="11">
    <location>
        <begin position="92"/>
        <end position="282"/>
    </location>
</feature>
<evidence type="ECO:0000256" key="10">
    <source>
        <dbReference type="SAM" id="Coils"/>
    </source>
</evidence>
<protein>
    <recommendedName>
        <fullName evidence="9">Membrane fusion protein (MFP) family protein</fullName>
    </recommendedName>
</protein>
<evidence type="ECO:0000256" key="7">
    <source>
        <dbReference type="ARBA" id="ARBA00022989"/>
    </source>
</evidence>
<dbReference type="PRINTS" id="PR01490">
    <property type="entry name" value="RTXTOXIND"/>
</dbReference>
<dbReference type="Proteomes" id="UP001495147">
    <property type="component" value="Unassembled WGS sequence"/>
</dbReference>
<evidence type="ECO:0000256" key="1">
    <source>
        <dbReference type="ARBA" id="ARBA00004377"/>
    </source>
</evidence>
<evidence type="ECO:0000256" key="8">
    <source>
        <dbReference type="ARBA" id="ARBA00023136"/>
    </source>
</evidence>
<feature type="transmembrane region" description="Helical" evidence="9">
    <location>
        <begin position="21"/>
        <end position="40"/>
    </location>
</feature>
<dbReference type="RefSeq" id="WP_347705520.1">
    <property type="nucleotide sequence ID" value="NZ_JBDPZD010000004.1"/>
</dbReference>
<dbReference type="InterPro" id="IPR058982">
    <property type="entry name" value="Beta-barrel_AprE"/>
</dbReference>
<keyword evidence="6 9" id="KW-0812">Transmembrane</keyword>
<keyword evidence="8 9" id="KW-0472">Membrane</keyword>
<evidence type="ECO:0000313" key="13">
    <source>
        <dbReference type="EMBL" id="MEO3692704.1"/>
    </source>
</evidence>
<dbReference type="PANTHER" id="PTHR30386:SF17">
    <property type="entry name" value="ALKALINE PROTEASE SECRETION PROTEIN APRE"/>
    <property type="match status" value="1"/>
</dbReference>
<evidence type="ECO:0000313" key="14">
    <source>
        <dbReference type="Proteomes" id="UP001495147"/>
    </source>
</evidence>
<dbReference type="NCBIfam" id="TIGR01843">
    <property type="entry name" value="type_I_hlyD"/>
    <property type="match status" value="1"/>
</dbReference>
<feature type="coiled-coil region" evidence="10">
    <location>
        <begin position="234"/>
        <end position="283"/>
    </location>
</feature>
<feature type="domain" description="AprE-like beta-barrel" evidence="12">
    <location>
        <begin position="325"/>
        <end position="413"/>
    </location>
</feature>
<comment type="caution">
    <text evidence="13">The sequence shown here is derived from an EMBL/GenBank/DDBJ whole genome shotgun (WGS) entry which is preliminary data.</text>
</comment>
<keyword evidence="3 9" id="KW-0813">Transport</keyword>
<comment type="subcellular location">
    <subcellularLocation>
        <location evidence="1 9">Cell inner membrane</location>
        <topology evidence="1 9">Single-pass membrane protein</topology>
    </subcellularLocation>
</comment>
<keyword evidence="10" id="KW-0175">Coiled coil</keyword>
<dbReference type="Gene3D" id="2.40.50.100">
    <property type="match status" value="2"/>
</dbReference>
<dbReference type="InterPro" id="IPR010129">
    <property type="entry name" value="T1SS_HlyD"/>
</dbReference>
<accession>A0ABV0G4R0</accession>
<dbReference type="SUPFAM" id="SSF111369">
    <property type="entry name" value="HlyD-like secretion proteins"/>
    <property type="match status" value="1"/>
</dbReference>
<keyword evidence="7 9" id="KW-1133">Transmembrane helix</keyword>
<keyword evidence="5 9" id="KW-0997">Cell inner membrane</keyword>
<keyword evidence="14" id="KW-1185">Reference proteome</keyword>
<name>A0ABV0G4R0_9BURK</name>